<keyword evidence="3" id="KW-0808">Transferase</keyword>
<proteinExistence type="inferred from homology"/>
<sequence length="501" mass="55828">MKMEMPLSSAEPKRFAEFGGLLDFDRLNSAREQSPQKAKRNRLFAFRLLAISCDVASWAICYSLLYWLLKPALSETGAVLYAAASFSLSLVPILISGGYSKATELHSARFLSEHVIASGIATLMLLAGLSLMFVLDSEASHGSLYGHVLVVGLAVLLSSVLSKRVLESKRAEGDSQRFIYVIGSGENAKELYLLHAAKGDKRRMRVFDFNLGRYGQKLIPGNPNSPTIEHLQAGQSPSIGGEVDTVVISDSVDGLPVDFANHLMAVNLVDYRVETARKFISSEHKKISLEGLSSSWFFEGGFRLLENTVYYRAKCVVDFGISAVAVVLLAPLLLAVGIAVKLTSKGPVFFTQQRIGAGGVPFKLYKFRTMKVGSEKGHLYTLENDPRITKIGNFLRRTRLDELPQLFNVLRGEMAVVGPRAEWTRCVEGYEQSIPFYHYRHLVKPGITGWAQVNYPYGENERDTIEKLKFDLYYVRHFSFTLDFSIFVKTIYVMVGKQGSR</sequence>
<dbReference type="RefSeq" id="WP_200353883.1">
    <property type="nucleotide sequence ID" value="NZ_JAENIL010000003.1"/>
</dbReference>
<accession>A0A934RXF6</accession>
<evidence type="ECO:0000256" key="1">
    <source>
        <dbReference type="ARBA" id="ARBA00004141"/>
    </source>
</evidence>
<comment type="subcellular location">
    <subcellularLocation>
        <location evidence="1">Membrane</location>
        <topology evidence="1">Multi-pass membrane protein</topology>
    </subcellularLocation>
</comment>
<comment type="similarity">
    <text evidence="2">Belongs to the bacterial sugar transferase family.</text>
</comment>
<keyword evidence="4 7" id="KW-0812">Transmembrane</keyword>
<evidence type="ECO:0000256" key="3">
    <source>
        <dbReference type="ARBA" id="ARBA00022679"/>
    </source>
</evidence>
<dbReference type="Pfam" id="PF02397">
    <property type="entry name" value="Bac_transf"/>
    <property type="match status" value="1"/>
</dbReference>
<organism evidence="9 10">
    <name type="scientific">Pelagicoccus mobilis</name>
    <dbReference type="NCBI Taxonomy" id="415221"/>
    <lineage>
        <taxon>Bacteria</taxon>
        <taxon>Pseudomonadati</taxon>
        <taxon>Verrucomicrobiota</taxon>
        <taxon>Opitutia</taxon>
        <taxon>Puniceicoccales</taxon>
        <taxon>Pelagicoccaceae</taxon>
        <taxon>Pelagicoccus</taxon>
    </lineage>
</organism>
<keyword evidence="6 7" id="KW-0472">Membrane</keyword>
<feature type="transmembrane region" description="Helical" evidence="7">
    <location>
        <begin position="79"/>
        <end position="99"/>
    </location>
</feature>
<dbReference type="NCBIfam" id="TIGR03025">
    <property type="entry name" value="EPS_sugtrans"/>
    <property type="match status" value="1"/>
</dbReference>
<evidence type="ECO:0000256" key="6">
    <source>
        <dbReference type="ARBA" id="ARBA00023136"/>
    </source>
</evidence>
<dbReference type="PANTHER" id="PTHR30576:SF0">
    <property type="entry name" value="UNDECAPRENYL-PHOSPHATE N-ACETYLGALACTOSAMINYL 1-PHOSPHATE TRANSFERASE-RELATED"/>
    <property type="match status" value="1"/>
</dbReference>
<keyword evidence="5 7" id="KW-1133">Transmembrane helix</keyword>
<evidence type="ECO:0000256" key="7">
    <source>
        <dbReference type="SAM" id="Phobius"/>
    </source>
</evidence>
<dbReference type="PANTHER" id="PTHR30576">
    <property type="entry name" value="COLANIC BIOSYNTHESIS UDP-GLUCOSE LIPID CARRIER TRANSFERASE"/>
    <property type="match status" value="1"/>
</dbReference>
<feature type="transmembrane region" description="Helical" evidence="7">
    <location>
        <begin position="111"/>
        <end position="132"/>
    </location>
</feature>
<name>A0A934RXF6_9BACT</name>
<evidence type="ECO:0000313" key="9">
    <source>
        <dbReference type="EMBL" id="MBK1875664.1"/>
    </source>
</evidence>
<evidence type="ECO:0000256" key="2">
    <source>
        <dbReference type="ARBA" id="ARBA00006464"/>
    </source>
</evidence>
<dbReference type="AlphaFoldDB" id="A0A934RXF6"/>
<protein>
    <submittedName>
        <fullName evidence="9">Exopolysaccharide biosynthesis polyprenyl glycosylphosphotransferase</fullName>
    </submittedName>
</protein>
<dbReference type="EMBL" id="JAENIL010000003">
    <property type="protein sequence ID" value="MBK1875664.1"/>
    <property type="molecule type" value="Genomic_DNA"/>
</dbReference>
<comment type="caution">
    <text evidence="9">The sequence shown here is derived from an EMBL/GenBank/DDBJ whole genome shotgun (WGS) entry which is preliminary data.</text>
</comment>
<keyword evidence="10" id="KW-1185">Reference proteome</keyword>
<feature type="transmembrane region" description="Helical" evidence="7">
    <location>
        <begin position="144"/>
        <end position="161"/>
    </location>
</feature>
<feature type="transmembrane region" description="Helical" evidence="7">
    <location>
        <begin position="44"/>
        <end position="67"/>
    </location>
</feature>
<gene>
    <name evidence="9" type="ORF">JIN87_02230</name>
</gene>
<dbReference type="InterPro" id="IPR003362">
    <property type="entry name" value="Bact_transf"/>
</dbReference>
<evidence type="ECO:0000256" key="5">
    <source>
        <dbReference type="ARBA" id="ARBA00022989"/>
    </source>
</evidence>
<dbReference type="InterPro" id="IPR017475">
    <property type="entry name" value="EPS_sugar_tfrase"/>
</dbReference>
<evidence type="ECO:0000313" key="10">
    <source>
        <dbReference type="Proteomes" id="UP000617628"/>
    </source>
</evidence>
<reference evidence="9" key="1">
    <citation type="submission" date="2021-01" db="EMBL/GenBank/DDBJ databases">
        <title>Modified the classification status of verrucomicrobia.</title>
        <authorList>
            <person name="Feng X."/>
        </authorList>
    </citation>
    <scope>NUCLEOTIDE SEQUENCE</scope>
    <source>
        <strain evidence="9">KCTC 13126</strain>
    </source>
</reference>
<evidence type="ECO:0000256" key="4">
    <source>
        <dbReference type="ARBA" id="ARBA00022692"/>
    </source>
</evidence>
<evidence type="ECO:0000259" key="8">
    <source>
        <dbReference type="Pfam" id="PF02397"/>
    </source>
</evidence>
<dbReference type="GO" id="GO:0016020">
    <property type="term" value="C:membrane"/>
    <property type="evidence" value="ECO:0007669"/>
    <property type="project" value="UniProtKB-SubCell"/>
</dbReference>
<dbReference type="Proteomes" id="UP000617628">
    <property type="component" value="Unassembled WGS sequence"/>
</dbReference>
<dbReference type="GO" id="GO:0016780">
    <property type="term" value="F:phosphotransferase activity, for other substituted phosphate groups"/>
    <property type="evidence" value="ECO:0007669"/>
    <property type="project" value="TreeGrafter"/>
</dbReference>
<feature type="transmembrane region" description="Helical" evidence="7">
    <location>
        <begin position="319"/>
        <end position="340"/>
    </location>
</feature>
<feature type="domain" description="Bacterial sugar transferase" evidence="8">
    <location>
        <begin position="314"/>
        <end position="495"/>
    </location>
</feature>